<dbReference type="Gene3D" id="2.130.10.30">
    <property type="entry name" value="Regulator of chromosome condensation 1/beta-lactamase-inhibitor protein II"/>
    <property type="match status" value="1"/>
</dbReference>
<dbReference type="PANTHER" id="PTHR22870">
    <property type="entry name" value="REGULATOR OF CHROMOSOME CONDENSATION"/>
    <property type="match status" value="1"/>
</dbReference>
<comment type="caution">
    <text evidence="2">The sequence shown here is derived from an EMBL/GenBank/DDBJ whole genome shotgun (WGS) entry which is preliminary data.</text>
</comment>
<dbReference type="SUPFAM" id="SSF50985">
    <property type="entry name" value="RCC1/BLIP-II"/>
    <property type="match status" value="1"/>
</dbReference>
<reference evidence="2 3" key="1">
    <citation type="submission" date="2023-12" db="EMBL/GenBank/DDBJ databases">
        <title>the genome sequence of Hyalangium sp. s54d21.</title>
        <authorList>
            <person name="Zhang X."/>
        </authorList>
    </citation>
    <scope>NUCLEOTIDE SEQUENCE [LARGE SCALE GENOMIC DNA]</scope>
    <source>
        <strain evidence="3">s54d21</strain>
    </source>
</reference>
<dbReference type="Proteomes" id="UP001291309">
    <property type="component" value="Unassembled WGS sequence"/>
</dbReference>
<sequence length="163" mass="16794">MSRLLGVWLGLWLGVGCGQPTVEREEQTSRFSALRGAPARTRAAGASHSLTVRSDGSVWAVGDNTYGQLGNGNTTSRTVPVRVLIVNGVVDVAANYTHSLALGANGRVWAWGSNTSGQLGDGTTSNRTLPWAVQGVSGSGGRGHARHPLAGVALGWHGVGLGQ</sequence>
<evidence type="ECO:0000256" key="1">
    <source>
        <dbReference type="ARBA" id="ARBA00022737"/>
    </source>
</evidence>
<protein>
    <recommendedName>
        <fullName evidence="4">RCC1 repeat-containing protein</fullName>
    </recommendedName>
</protein>
<accession>A0ABU5HIC7</accession>
<dbReference type="PANTHER" id="PTHR22870:SF385">
    <property type="entry name" value="ULTRAVIOLET-B RECEPTOR UVR8-LIKE"/>
    <property type="match status" value="1"/>
</dbReference>
<keyword evidence="3" id="KW-1185">Reference proteome</keyword>
<evidence type="ECO:0008006" key="4">
    <source>
        <dbReference type="Google" id="ProtNLM"/>
    </source>
</evidence>
<dbReference type="PRINTS" id="PR00633">
    <property type="entry name" value="RCCNDNSATION"/>
</dbReference>
<proteinExistence type="predicted"/>
<dbReference type="EMBL" id="JAXIVS010000024">
    <property type="protein sequence ID" value="MDY7232912.1"/>
    <property type="molecule type" value="Genomic_DNA"/>
</dbReference>
<name>A0ABU5HIC7_9BACT</name>
<dbReference type="RefSeq" id="WP_321551624.1">
    <property type="nucleotide sequence ID" value="NZ_JAXIVS010000024.1"/>
</dbReference>
<organism evidence="2 3">
    <name type="scientific">Hyalangium rubrum</name>
    <dbReference type="NCBI Taxonomy" id="3103134"/>
    <lineage>
        <taxon>Bacteria</taxon>
        <taxon>Pseudomonadati</taxon>
        <taxon>Myxococcota</taxon>
        <taxon>Myxococcia</taxon>
        <taxon>Myxococcales</taxon>
        <taxon>Cystobacterineae</taxon>
        <taxon>Archangiaceae</taxon>
        <taxon>Hyalangium</taxon>
    </lineage>
</organism>
<evidence type="ECO:0000313" key="3">
    <source>
        <dbReference type="Proteomes" id="UP001291309"/>
    </source>
</evidence>
<dbReference type="InterPro" id="IPR051210">
    <property type="entry name" value="Ub_ligase/GEF_domain"/>
</dbReference>
<dbReference type="PROSITE" id="PS50012">
    <property type="entry name" value="RCC1_3"/>
    <property type="match status" value="2"/>
</dbReference>
<dbReference type="InterPro" id="IPR009091">
    <property type="entry name" value="RCC1/BLIP-II"/>
</dbReference>
<gene>
    <name evidence="2" type="ORF">SYV04_41385</name>
</gene>
<dbReference type="Pfam" id="PF00415">
    <property type="entry name" value="RCC1"/>
    <property type="match status" value="2"/>
</dbReference>
<evidence type="ECO:0000313" key="2">
    <source>
        <dbReference type="EMBL" id="MDY7232912.1"/>
    </source>
</evidence>
<keyword evidence="1" id="KW-0677">Repeat</keyword>
<dbReference type="InterPro" id="IPR000408">
    <property type="entry name" value="Reg_chr_condens"/>
</dbReference>
<dbReference type="PROSITE" id="PS51257">
    <property type="entry name" value="PROKAR_LIPOPROTEIN"/>
    <property type="match status" value="1"/>
</dbReference>